<protein>
    <submittedName>
        <fullName evidence="1">Polyketide biosynthesis methyltransferase</fullName>
    </submittedName>
</protein>
<organism evidence="1 2">
    <name type="scientific">Amycolatopsis rhizosphaerae</name>
    <dbReference type="NCBI Taxonomy" id="2053003"/>
    <lineage>
        <taxon>Bacteria</taxon>
        <taxon>Bacillati</taxon>
        <taxon>Actinomycetota</taxon>
        <taxon>Actinomycetes</taxon>
        <taxon>Pseudonocardiales</taxon>
        <taxon>Pseudonocardiaceae</taxon>
        <taxon>Amycolatopsis</taxon>
    </lineage>
</organism>
<dbReference type="AlphaFoldDB" id="A0A558D516"/>
<dbReference type="EMBL" id="VJWX01000057">
    <property type="protein sequence ID" value="TVT56098.1"/>
    <property type="molecule type" value="Genomic_DNA"/>
</dbReference>
<dbReference type="InterPro" id="IPR006764">
    <property type="entry name" value="SAM_dep_MeTrfase_SAV2177_type"/>
</dbReference>
<reference evidence="1 2" key="2">
    <citation type="submission" date="2019-08" db="EMBL/GenBank/DDBJ databases">
        <title>Amycolatopsis acidicola sp. nov., isolated from peat swamp forest soil.</title>
        <authorList>
            <person name="Srisuk N."/>
        </authorList>
    </citation>
    <scope>NUCLEOTIDE SEQUENCE [LARGE SCALE GENOMIC DNA]</scope>
    <source>
        <strain evidence="1 2">TBRC 6029</strain>
    </source>
</reference>
<keyword evidence="1" id="KW-0489">Methyltransferase</keyword>
<sequence>MHASSDYERHREILKNSLDKPHVARIYDYYLQGESPNNWVIDRDFAERMLQILPEARTFAVANRGFLRRAVRHLRAQGIRQFVDIGSGLPSAGAVHEIADEVGTDSHVVYVDNDPVALAHGQILLADTADPDRHHALGGNFFDTDTLWQRIIDSGYIDPDEPVALLLVALLHFMPPTSAPTPTEALAFYRSILPRGSALVLTHATDEGTTDRLKEVADQYVRVATSPVHLRPHAEVKDLFGDFELVDPGVVWTPEWKPELAGANEEPYSGDPAATLAVGGVGIKR</sequence>
<dbReference type="RefSeq" id="WP_144586846.1">
    <property type="nucleotide sequence ID" value="NZ_VJWX01000057.1"/>
</dbReference>
<dbReference type="PIRSF" id="PIRSF017393">
    <property type="entry name" value="MTase_SAV2177"/>
    <property type="match status" value="1"/>
</dbReference>
<keyword evidence="2" id="KW-1185">Reference proteome</keyword>
<dbReference type="GO" id="GO:0032259">
    <property type="term" value="P:methylation"/>
    <property type="evidence" value="ECO:0007669"/>
    <property type="project" value="UniProtKB-KW"/>
</dbReference>
<reference evidence="1 2" key="1">
    <citation type="submission" date="2019-07" db="EMBL/GenBank/DDBJ databases">
        <authorList>
            <person name="Duangmal K."/>
            <person name="Teo W.F.A."/>
        </authorList>
    </citation>
    <scope>NUCLEOTIDE SEQUENCE [LARGE SCALE GENOMIC DNA]</scope>
    <source>
        <strain evidence="1 2">TBRC 6029</strain>
    </source>
</reference>
<dbReference type="Gene3D" id="3.40.50.150">
    <property type="entry name" value="Vaccinia Virus protein VP39"/>
    <property type="match status" value="1"/>
</dbReference>
<comment type="caution">
    <text evidence="1">The sequence shown here is derived from an EMBL/GenBank/DDBJ whole genome shotgun (WGS) entry which is preliminary data.</text>
</comment>
<gene>
    <name evidence="1" type="ORF">FNH05_08860</name>
</gene>
<name>A0A558D516_9PSEU</name>
<keyword evidence="1" id="KW-0808">Transferase</keyword>
<dbReference type="InterPro" id="IPR029063">
    <property type="entry name" value="SAM-dependent_MTases_sf"/>
</dbReference>
<accession>A0A558D516</accession>
<dbReference type="SUPFAM" id="SSF53335">
    <property type="entry name" value="S-adenosyl-L-methionine-dependent methyltransferases"/>
    <property type="match status" value="1"/>
</dbReference>
<dbReference type="OrthoDB" id="3630902at2"/>
<evidence type="ECO:0000313" key="2">
    <source>
        <dbReference type="Proteomes" id="UP000320011"/>
    </source>
</evidence>
<dbReference type="Pfam" id="PF04672">
    <property type="entry name" value="Methyltransf_19"/>
    <property type="match status" value="1"/>
</dbReference>
<evidence type="ECO:0000313" key="1">
    <source>
        <dbReference type="EMBL" id="TVT56098.1"/>
    </source>
</evidence>
<dbReference type="Proteomes" id="UP000320011">
    <property type="component" value="Unassembled WGS sequence"/>
</dbReference>
<dbReference type="GO" id="GO:0008168">
    <property type="term" value="F:methyltransferase activity"/>
    <property type="evidence" value="ECO:0007669"/>
    <property type="project" value="UniProtKB-KW"/>
</dbReference>
<proteinExistence type="predicted"/>